<dbReference type="RefSeq" id="WP_068883951.1">
    <property type="nucleotide sequence ID" value="NZ_LNTU01000037.1"/>
</dbReference>
<keyword evidence="3" id="KW-0804">Transcription</keyword>
<dbReference type="GO" id="GO:0045892">
    <property type="term" value="P:negative regulation of DNA-templated transcription"/>
    <property type="evidence" value="ECO:0007669"/>
    <property type="project" value="TreeGrafter"/>
</dbReference>
<gene>
    <name evidence="5" type="ORF">ATN84_17375</name>
</gene>
<dbReference type="SMART" id="SM00345">
    <property type="entry name" value="HTH_GNTR"/>
    <property type="match status" value="1"/>
</dbReference>
<keyword evidence="6" id="KW-1185">Reference proteome</keyword>
<dbReference type="InterPro" id="IPR036390">
    <property type="entry name" value="WH_DNA-bd_sf"/>
</dbReference>
<dbReference type="SUPFAM" id="SSF46785">
    <property type="entry name" value="Winged helix' DNA-binding domain"/>
    <property type="match status" value="1"/>
</dbReference>
<dbReference type="InterPro" id="IPR012702">
    <property type="entry name" value="CP_lyase_PhnF"/>
</dbReference>
<feature type="domain" description="HTH gntR-type" evidence="4">
    <location>
        <begin position="8"/>
        <end position="74"/>
    </location>
</feature>
<dbReference type="InterPro" id="IPR028978">
    <property type="entry name" value="Chorismate_lyase_/UTRA_dom_sf"/>
</dbReference>
<evidence type="ECO:0000256" key="3">
    <source>
        <dbReference type="ARBA" id="ARBA00023163"/>
    </source>
</evidence>
<dbReference type="InterPro" id="IPR011663">
    <property type="entry name" value="UTRA"/>
</dbReference>
<evidence type="ECO:0000256" key="1">
    <source>
        <dbReference type="ARBA" id="ARBA00023015"/>
    </source>
</evidence>
<accession>A0A135HRA3</accession>
<reference evidence="5 6" key="1">
    <citation type="submission" date="2015-11" db="EMBL/GenBank/DDBJ databases">
        <title>Draft genome sequence of Paramesorhizobium deserti A-3-E, a strain highly resistant to diverse beta-lactam antibiotics.</title>
        <authorList>
            <person name="Lv R."/>
            <person name="Yang X."/>
            <person name="Fang N."/>
            <person name="Guo J."/>
            <person name="Luo X."/>
            <person name="Peng F."/>
            <person name="Yang R."/>
            <person name="Cui Y."/>
            <person name="Fang C."/>
            <person name="Song Y."/>
        </authorList>
    </citation>
    <scope>NUCLEOTIDE SEQUENCE [LARGE SCALE GENOMIC DNA]</scope>
    <source>
        <strain evidence="5 6">A-3-E</strain>
    </source>
</reference>
<name>A0A135HRA3_9HYPH</name>
<dbReference type="PRINTS" id="PR00035">
    <property type="entry name" value="HTHGNTR"/>
</dbReference>
<evidence type="ECO:0000313" key="5">
    <source>
        <dbReference type="EMBL" id="KXF75745.1"/>
    </source>
</evidence>
<dbReference type="Pfam" id="PF07702">
    <property type="entry name" value="UTRA"/>
    <property type="match status" value="1"/>
</dbReference>
<keyword evidence="1" id="KW-0805">Transcription regulation</keyword>
<dbReference type="STRING" id="1494590.ATN84_17375"/>
<dbReference type="InterPro" id="IPR036388">
    <property type="entry name" value="WH-like_DNA-bd_sf"/>
</dbReference>
<dbReference type="SUPFAM" id="SSF64288">
    <property type="entry name" value="Chorismate lyase-like"/>
    <property type="match status" value="1"/>
</dbReference>
<proteinExistence type="predicted"/>
<dbReference type="PANTHER" id="PTHR44846:SF1">
    <property type="entry name" value="MANNOSYL-D-GLYCERATE TRANSPORT_METABOLISM SYSTEM REPRESSOR MNGR-RELATED"/>
    <property type="match status" value="1"/>
</dbReference>
<dbReference type="InterPro" id="IPR050679">
    <property type="entry name" value="Bact_HTH_transcr_reg"/>
</dbReference>
<dbReference type="PANTHER" id="PTHR44846">
    <property type="entry name" value="MANNOSYL-D-GLYCERATE TRANSPORT/METABOLISM SYSTEM REPRESSOR MNGR-RELATED"/>
    <property type="match status" value="1"/>
</dbReference>
<dbReference type="CDD" id="cd07377">
    <property type="entry name" value="WHTH_GntR"/>
    <property type="match status" value="1"/>
</dbReference>
<sequence>MNVMDDGISRWRRVADGLRAAIAEGSYGDRLPPETELAKEFSVNRHTVRRAISALSDEGVLRAERGRGTFINETQPRITYPIGTRARFSENMTRQSLESAGRLINSERVAADRTQAALLQLKPGASLYKLEKMTVVDGVPVSRSTGYFPSDRFPNIIAAYAETGSVTQALKQHGLHDYRRRETRLTAERVSPADAESLQCAADSIVLVSNAIDVDLDDAPVQIIRTRFLADRIVLVFKP</sequence>
<protein>
    <submittedName>
        <fullName evidence="5">Phosphonate metabolism transcriptional regulator PhnF</fullName>
    </submittedName>
</protein>
<organism evidence="5 6">
    <name type="scientific">Paramesorhizobium deserti</name>
    <dbReference type="NCBI Taxonomy" id="1494590"/>
    <lineage>
        <taxon>Bacteria</taxon>
        <taxon>Pseudomonadati</taxon>
        <taxon>Pseudomonadota</taxon>
        <taxon>Alphaproteobacteria</taxon>
        <taxon>Hyphomicrobiales</taxon>
        <taxon>Phyllobacteriaceae</taxon>
        <taxon>Paramesorhizobium</taxon>
    </lineage>
</organism>
<evidence type="ECO:0000313" key="6">
    <source>
        <dbReference type="Proteomes" id="UP000070107"/>
    </source>
</evidence>
<dbReference type="SMART" id="SM00866">
    <property type="entry name" value="UTRA"/>
    <property type="match status" value="1"/>
</dbReference>
<dbReference type="EMBL" id="LNTU01000037">
    <property type="protein sequence ID" value="KXF75745.1"/>
    <property type="molecule type" value="Genomic_DNA"/>
</dbReference>
<dbReference type="OrthoDB" id="9800645at2"/>
<dbReference type="Gene3D" id="3.40.1410.10">
    <property type="entry name" value="Chorismate lyase-like"/>
    <property type="match status" value="1"/>
</dbReference>
<comment type="caution">
    <text evidence="5">The sequence shown here is derived from an EMBL/GenBank/DDBJ whole genome shotgun (WGS) entry which is preliminary data.</text>
</comment>
<dbReference type="GO" id="GO:0003700">
    <property type="term" value="F:DNA-binding transcription factor activity"/>
    <property type="evidence" value="ECO:0007669"/>
    <property type="project" value="InterPro"/>
</dbReference>
<dbReference type="InterPro" id="IPR000524">
    <property type="entry name" value="Tscrpt_reg_HTH_GntR"/>
</dbReference>
<evidence type="ECO:0000259" key="4">
    <source>
        <dbReference type="PROSITE" id="PS50949"/>
    </source>
</evidence>
<dbReference type="Pfam" id="PF00392">
    <property type="entry name" value="GntR"/>
    <property type="match status" value="1"/>
</dbReference>
<dbReference type="NCBIfam" id="TIGR02325">
    <property type="entry name" value="C_P_lyase_phnF"/>
    <property type="match status" value="1"/>
</dbReference>
<dbReference type="Proteomes" id="UP000070107">
    <property type="component" value="Unassembled WGS sequence"/>
</dbReference>
<evidence type="ECO:0000256" key="2">
    <source>
        <dbReference type="ARBA" id="ARBA00023125"/>
    </source>
</evidence>
<dbReference type="AlphaFoldDB" id="A0A135HRA3"/>
<dbReference type="Gene3D" id="1.10.10.10">
    <property type="entry name" value="Winged helix-like DNA-binding domain superfamily/Winged helix DNA-binding domain"/>
    <property type="match status" value="1"/>
</dbReference>
<keyword evidence="2" id="KW-0238">DNA-binding</keyword>
<dbReference type="GO" id="GO:0003677">
    <property type="term" value="F:DNA binding"/>
    <property type="evidence" value="ECO:0007669"/>
    <property type="project" value="UniProtKB-KW"/>
</dbReference>
<dbReference type="PROSITE" id="PS50949">
    <property type="entry name" value="HTH_GNTR"/>
    <property type="match status" value="1"/>
</dbReference>